<keyword evidence="4" id="KW-1185">Reference proteome</keyword>
<evidence type="ECO:0000259" key="2">
    <source>
        <dbReference type="Pfam" id="PF16130"/>
    </source>
</evidence>
<dbReference type="RefSeq" id="WP_169606801.1">
    <property type="nucleotide sequence ID" value="NZ_CP051682.1"/>
</dbReference>
<evidence type="ECO:0000313" key="3">
    <source>
        <dbReference type="EMBL" id="QJD95795.1"/>
    </source>
</evidence>
<evidence type="ECO:0000313" key="4">
    <source>
        <dbReference type="Proteomes" id="UP000503278"/>
    </source>
</evidence>
<dbReference type="PROSITE" id="PS51257">
    <property type="entry name" value="PROKAR_LIPOPROTEIN"/>
    <property type="match status" value="1"/>
</dbReference>
<name>A0A7L5DXQ5_9SPHI</name>
<dbReference type="KEGG" id="mrob:HH214_07880"/>
<accession>A0A7L5DXQ5</accession>
<dbReference type="AlphaFoldDB" id="A0A7L5DXQ5"/>
<organism evidence="3 4">
    <name type="scientific">Mucilaginibacter robiniae</name>
    <dbReference type="NCBI Taxonomy" id="2728022"/>
    <lineage>
        <taxon>Bacteria</taxon>
        <taxon>Pseudomonadati</taxon>
        <taxon>Bacteroidota</taxon>
        <taxon>Sphingobacteriia</taxon>
        <taxon>Sphingobacteriales</taxon>
        <taxon>Sphingobacteriaceae</taxon>
        <taxon>Mucilaginibacter</taxon>
    </lineage>
</organism>
<evidence type="ECO:0000259" key="1">
    <source>
        <dbReference type="Pfam" id="PF13448"/>
    </source>
</evidence>
<dbReference type="Pfam" id="PF16130">
    <property type="entry name" value="DUF4842"/>
    <property type="match status" value="1"/>
</dbReference>
<dbReference type="InterPro" id="IPR032295">
    <property type="entry name" value="DUF4842"/>
</dbReference>
<dbReference type="Proteomes" id="UP000503278">
    <property type="component" value="Chromosome"/>
</dbReference>
<dbReference type="Pfam" id="PF13448">
    <property type="entry name" value="DUF4114"/>
    <property type="match status" value="1"/>
</dbReference>
<protein>
    <submittedName>
        <fullName evidence="3">LruC domain-containing protein</fullName>
    </submittedName>
</protein>
<feature type="domain" description="DUF4114" evidence="1">
    <location>
        <begin position="306"/>
        <end position="389"/>
    </location>
</feature>
<sequence length="696" mass="74121">MKQNLTYVLLAGILAFSSCKKDKNQDTSATSKIAPDGFTYVTSKNVKLNLTLQANNSEPLAGVVVSVYLPTNTTDVIFKGVTDKSGVLQATLNVPASTSTLVIDPAYVGLIRDAQAVISSSNSITATIGGKTGFSGDIQAQDITTTANGTALSTNRTTSATSSPTIVYPSPYTSSSQAVVNTSTYPFKLGRPVYLESTPDVIDASLLSYINASLPEGSPLTKTHPEYLSTSATPNLNVTATSDVWITFVSEGAGLVSSLGYYTYTTGNPPTSTADIDKITLIFPNASAVGSAGGLNSGDKVKLGRFSAGTSIGFVLLQNSWSTTSGVITNTVKFYSDYALNPETTTATKKHTVTLYDDVHKVFLIGFEDLNRQTESDNDFNDVVIYASSNPVSGISTNGVSTVDKAGDSDGDGVLDAQDAFPNDATRAYISYYPSASTYANIAFEDNWPLKGDYDLNDLVVNYRYTFENNASNKVVDFKGEYSIAAAGASFHNGFGVQLPIAASAVSSVTGQKAISNYITMASNGVESGQSKAVIIPFDNHEALIKNPDGSYLINTLASKDKVTSDVATVQVNLTSPVDQASLLPASFNPFLISNLRRGYEVHLPGFAPTDKATTKLFGTDDDSSVPSSSKYYISKENWPWAIQFTSTFNYPYEGVSIDKAFLHFSDWAGIGGTSYTDWYSNTAAGYRDASKIYSK</sequence>
<dbReference type="InterPro" id="IPR031025">
    <property type="entry name" value="LruC_dom"/>
</dbReference>
<proteinExistence type="predicted"/>
<dbReference type="InterPro" id="IPR025193">
    <property type="entry name" value="DUF4114"/>
</dbReference>
<feature type="domain" description="DUF4842" evidence="2">
    <location>
        <begin position="473"/>
        <end position="680"/>
    </location>
</feature>
<dbReference type="NCBIfam" id="TIGR04456">
    <property type="entry name" value="LruC_dom"/>
    <property type="match status" value="1"/>
</dbReference>
<dbReference type="EMBL" id="CP051682">
    <property type="protein sequence ID" value="QJD95795.1"/>
    <property type="molecule type" value="Genomic_DNA"/>
</dbReference>
<gene>
    <name evidence="3" type="ORF">HH214_07880</name>
</gene>
<reference evidence="3 4" key="1">
    <citation type="submission" date="2020-04" db="EMBL/GenBank/DDBJ databases">
        <title>Genome sequencing of novel species.</title>
        <authorList>
            <person name="Heo J."/>
            <person name="Kim S.-J."/>
            <person name="Kim J.-S."/>
            <person name="Hong S.-B."/>
            <person name="Kwon S.-W."/>
        </authorList>
    </citation>
    <scope>NUCLEOTIDE SEQUENCE [LARGE SCALE GENOMIC DNA]</scope>
    <source>
        <strain evidence="3 4">F39-2</strain>
    </source>
</reference>